<keyword evidence="2" id="KW-0804">Transcription</keyword>
<dbReference type="Gene3D" id="3.30.50.10">
    <property type="entry name" value="Erythroid Transcription Factor GATA-1, subunit A"/>
    <property type="match status" value="1"/>
</dbReference>
<dbReference type="CTD" id="78777261"/>
<evidence type="ECO:0000256" key="3">
    <source>
        <dbReference type="ARBA" id="ARBA00023242"/>
    </source>
</evidence>
<evidence type="ECO:0000256" key="4">
    <source>
        <dbReference type="PROSITE-ProRule" id="PRU00094"/>
    </source>
</evidence>
<dbReference type="AlphaFoldDB" id="A0A6A5GJP0"/>
<dbReference type="InterPro" id="IPR013088">
    <property type="entry name" value="Znf_NHR/GATA"/>
</dbReference>
<proteinExistence type="predicted"/>
<keyword evidence="4" id="KW-0479">Metal-binding</keyword>
<evidence type="ECO:0000259" key="5">
    <source>
        <dbReference type="PROSITE" id="PS50114"/>
    </source>
</evidence>
<dbReference type="RefSeq" id="XP_053583227.1">
    <property type="nucleotide sequence ID" value="XM_053734314.1"/>
</dbReference>
<dbReference type="Proteomes" id="UP000483820">
    <property type="component" value="Chromosome V"/>
</dbReference>
<dbReference type="EMBL" id="WUAV01000005">
    <property type="protein sequence ID" value="KAF1754944.1"/>
    <property type="molecule type" value="Genomic_DNA"/>
</dbReference>
<dbReference type="GO" id="GO:0008270">
    <property type="term" value="F:zinc ion binding"/>
    <property type="evidence" value="ECO:0007669"/>
    <property type="project" value="UniProtKB-KW"/>
</dbReference>
<reference evidence="6 7" key="1">
    <citation type="submission" date="2019-12" db="EMBL/GenBank/DDBJ databases">
        <title>Chromosome-level assembly of the Caenorhabditis remanei genome.</title>
        <authorList>
            <person name="Teterina A.A."/>
            <person name="Willis J.H."/>
            <person name="Phillips P.C."/>
        </authorList>
    </citation>
    <scope>NUCLEOTIDE SEQUENCE [LARGE SCALE GENOMIC DNA]</scope>
    <source>
        <strain evidence="6 7">PX506</strain>
        <tissue evidence="6">Whole organism</tissue>
    </source>
</reference>
<dbReference type="GO" id="GO:0043565">
    <property type="term" value="F:sequence-specific DNA binding"/>
    <property type="evidence" value="ECO:0007669"/>
    <property type="project" value="InterPro"/>
</dbReference>
<dbReference type="PROSITE" id="PS50114">
    <property type="entry name" value="GATA_ZN_FINGER_2"/>
    <property type="match status" value="1"/>
</dbReference>
<dbReference type="SMART" id="SM00401">
    <property type="entry name" value="ZnF_GATA"/>
    <property type="match status" value="1"/>
</dbReference>
<dbReference type="InterPro" id="IPR000679">
    <property type="entry name" value="Znf_GATA"/>
</dbReference>
<dbReference type="GeneID" id="78777261"/>
<keyword evidence="4" id="KW-0863">Zinc-finger</keyword>
<protein>
    <recommendedName>
        <fullName evidence="5">GATA-type domain-containing protein</fullName>
    </recommendedName>
</protein>
<dbReference type="KEGG" id="crq:GCK72_021509"/>
<name>A0A6A5GJP0_CAERE</name>
<organism evidence="6 7">
    <name type="scientific">Caenorhabditis remanei</name>
    <name type="common">Caenorhabditis vulgaris</name>
    <dbReference type="NCBI Taxonomy" id="31234"/>
    <lineage>
        <taxon>Eukaryota</taxon>
        <taxon>Metazoa</taxon>
        <taxon>Ecdysozoa</taxon>
        <taxon>Nematoda</taxon>
        <taxon>Chromadorea</taxon>
        <taxon>Rhabditida</taxon>
        <taxon>Rhabditina</taxon>
        <taxon>Rhabditomorpha</taxon>
        <taxon>Rhabditoidea</taxon>
        <taxon>Rhabditidae</taxon>
        <taxon>Peloderinae</taxon>
        <taxon>Caenorhabditis</taxon>
    </lineage>
</organism>
<gene>
    <name evidence="6" type="ORF">GCK72_021509</name>
</gene>
<keyword evidence="3" id="KW-0539">Nucleus</keyword>
<sequence>MDPLSYPLPTFNVDSSNYSGYYPNTDYWNWVNYYYQNGFTYDHPTSSGYSFMTAPSTFMMSTPSTSVGSDSTLLSMTPPMPTSTFATPSTSSASSSTATPSSMLSMTPSFYSMSTGTSSTTPHRPQGSHKQCSHCFATDTCQWRNVRSENGVLCNACFIYQRKYKKTRPVTAMEKYKSKKAHRQSNSD</sequence>
<evidence type="ECO:0000313" key="6">
    <source>
        <dbReference type="EMBL" id="KAF1754944.1"/>
    </source>
</evidence>
<dbReference type="SUPFAM" id="SSF57716">
    <property type="entry name" value="Glucocorticoid receptor-like (DNA-binding domain)"/>
    <property type="match status" value="1"/>
</dbReference>
<keyword evidence="1" id="KW-0805">Transcription regulation</keyword>
<dbReference type="CDD" id="cd00202">
    <property type="entry name" value="ZnF_GATA"/>
    <property type="match status" value="1"/>
</dbReference>
<keyword evidence="4" id="KW-0862">Zinc</keyword>
<feature type="domain" description="GATA-type" evidence="5">
    <location>
        <begin position="126"/>
        <end position="180"/>
    </location>
</feature>
<comment type="caution">
    <text evidence="6">The sequence shown here is derived from an EMBL/GenBank/DDBJ whole genome shotgun (WGS) entry which is preliminary data.</text>
</comment>
<dbReference type="Pfam" id="PF00320">
    <property type="entry name" value="GATA"/>
    <property type="match status" value="1"/>
</dbReference>
<evidence type="ECO:0000256" key="2">
    <source>
        <dbReference type="ARBA" id="ARBA00023163"/>
    </source>
</evidence>
<dbReference type="GO" id="GO:0006355">
    <property type="term" value="P:regulation of DNA-templated transcription"/>
    <property type="evidence" value="ECO:0007669"/>
    <property type="project" value="InterPro"/>
</dbReference>
<accession>A0A6A5GJP0</accession>
<evidence type="ECO:0000313" key="7">
    <source>
        <dbReference type="Proteomes" id="UP000483820"/>
    </source>
</evidence>
<dbReference type="PROSITE" id="PS00344">
    <property type="entry name" value="GATA_ZN_FINGER_1"/>
    <property type="match status" value="1"/>
</dbReference>
<evidence type="ECO:0000256" key="1">
    <source>
        <dbReference type="ARBA" id="ARBA00023015"/>
    </source>
</evidence>